<evidence type="ECO:0000256" key="2">
    <source>
        <dbReference type="ARBA" id="ARBA00022801"/>
    </source>
</evidence>
<keyword evidence="6" id="KW-1185">Reference proteome</keyword>
<keyword evidence="2" id="KW-0378">Hydrolase</keyword>
<dbReference type="FunFam" id="3.40.50.1700:FF:000009">
    <property type="entry name" value="Periplasmic beta-glucosidase"/>
    <property type="match status" value="1"/>
</dbReference>
<dbReference type="RefSeq" id="XP_037218971.1">
    <property type="nucleotide sequence ID" value="XM_037363327.1"/>
</dbReference>
<dbReference type="FunFam" id="2.60.40.10:FF:000495">
    <property type="entry name" value="Periplasmic beta-glucosidase"/>
    <property type="match status" value="1"/>
</dbReference>
<dbReference type="GeneID" id="59345843"/>
<dbReference type="InterPro" id="IPR017853">
    <property type="entry name" value="GH"/>
</dbReference>
<evidence type="ECO:0000313" key="6">
    <source>
        <dbReference type="Proteomes" id="UP000636479"/>
    </source>
</evidence>
<keyword evidence="3" id="KW-0326">Glycosidase</keyword>
<dbReference type="Gene3D" id="3.40.50.1700">
    <property type="entry name" value="Glycoside hydrolase family 3 C-terminal domain"/>
    <property type="match status" value="1"/>
</dbReference>
<feature type="domain" description="Fibronectin type III-like" evidence="4">
    <location>
        <begin position="781"/>
        <end position="850"/>
    </location>
</feature>
<dbReference type="SUPFAM" id="SSF51445">
    <property type="entry name" value="(Trans)glycosidases"/>
    <property type="match status" value="1"/>
</dbReference>
<accession>A0A8H6SLS0</accession>
<dbReference type="AlphaFoldDB" id="A0A8H6SLS0"/>
<dbReference type="OrthoDB" id="2123594at2759"/>
<comment type="similarity">
    <text evidence="1">Belongs to the glycosyl hydrolase 3 family.</text>
</comment>
<dbReference type="GO" id="GO:0009251">
    <property type="term" value="P:glucan catabolic process"/>
    <property type="evidence" value="ECO:0007669"/>
    <property type="project" value="TreeGrafter"/>
</dbReference>
<dbReference type="InterPro" id="IPR036962">
    <property type="entry name" value="Glyco_hydro_3_N_sf"/>
</dbReference>
<dbReference type="InterPro" id="IPR051915">
    <property type="entry name" value="Cellulose_Degrad_GH3"/>
</dbReference>
<gene>
    <name evidence="5" type="ORF">MIND_00660200</name>
</gene>
<evidence type="ECO:0000256" key="3">
    <source>
        <dbReference type="ARBA" id="ARBA00023295"/>
    </source>
</evidence>
<dbReference type="GO" id="GO:0008422">
    <property type="term" value="F:beta-glucosidase activity"/>
    <property type="evidence" value="ECO:0007669"/>
    <property type="project" value="TreeGrafter"/>
</dbReference>
<organism evidence="5 6">
    <name type="scientific">Mycena indigotica</name>
    <dbReference type="NCBI Taxonomy" id="2126181"/>
    <lineage>
        <taxon>Eukaryota</taxon>
        <taxon>Fungi</taxon>
        <taxon>Dikarya</taxon>
        <taxon>Basidiomycota</taxon>
        <taxon>Agaricomycotina</taxon>
        <taxon>Agaricomycetes</taxon>
        <taxon>Agaricomycetidae</taxon>
        <taxon>Agaricales</taxon>
        <taxon>Marasmiineae</taxon>
        <taxon>Mycenaceae</taxon>
        <taxon>Mycena</taxon>
    </lineage>
</organism>
<reference evidence="5" key="1">
    <citation type="submission" date="2020-05" db="EMBL/GenBank/DDBJ databases">
        <title>Mycena genomes resolve the evolution of fungal bioluminescence.</title>
        <authorList>
            <person name="Tsai I.J."/>
        </authorList>
    </citation>
    <scope>NUCLEOTIDE SEQUENCE</scope>
    <source>
        <strain evidence="5">171206Taipei</strain>
    </source>
</reference>
<dbReference type="Proteomes" id="UP000636479">
    <property type="component" value="Unassembled WGS sequence"/>
</dbReference>
<dbReference type="InterPro" id="IPR036881">
    <property type="entry name" value="Glyco_hydro_3_C_sf"/>
</dbReference>
<dbReference type="Pfam" id="PF14310">
    <property type="entry name" value="Fn3-like"/>
    <property type="match status" value="1"/>
</dbReference>
<dbReference type="SUPFAM" id="SSF52279">
    <property type="entry name" value="Beta-D-glucan exohydrolase, C-terminal domain"/>
    <property type="match status" value="1"/>
</dbReference>
<name>A0A8H6SLS0_9AGAR</name>
<dbReference type="Gene3D" id="2.60.40.10">
    <property type="entry name" value="Immunoglobulins"/>
    <property type="match status" value="1"/>
</dbReference>
<dbReference type="InterPro" id="IPR026891">
    <property type="entry name" value="Fn3-like"/>
</dbReference>
<protein>
    <submittedName>
        <fullName evidence="5">Periplasmic beta-glucosidase</fullName>
    </submittedName>
</protein>
<comment type="caution">
    <text evidence="5">The sequence shown here is derived from an EMBL/GenBank/DDBJ whole genome shotgun (WGS) entry which is preliminary data.</text>
</comment>
<dbReference type="Gene3D" id="3.20.20.300">
    <property type="entry name" value="Glycoside hydrolase, family 3, N-terminal domain"/>
    <property type="match status" value="1"/>
</dbReference>
<dbReference type="SMART" id="SM01217">
    <property type="entry name" value="Fn3_like"/>
    <property type="match status" value="1"/>
</dbReference>
<evidence type="ECO:0000259" key="4">
    <source>
        <dbReference type="SMART" id="SM01217"/>
    </source>
</evidence>
<dbReference type="PANTHER" id="PTHR30620">
    <property type="entry name" value="PERIPLASMIC BETA-GLUCOSIDASE-RELATED"/>
    <property type="match status" value="1"/>
</dbReference>
<dbReference type="PRINTS" id="PR00133">
    <property type="entry name" value="GLHYDRLASE3"/>
</dbReference>
<proteinExistence type="inferred from homology"/>
<evidence type="ECO:0000313" key="5">
    <source>
        <dbReference type="EMBL" id="KAF7300971.1"/>
    </source>
</evidence>
<dbReference type="InterPro" id="IPR001764">
    <property type="entry name" value="Glyco_hydro_3_N"/>
</dbReference>
<dbReference type="EMBL" id="JACAZF010000006">
    <property type="protein sequence ID" value="KAF7300971.1"/>
    <property type="molecule type" value="Genomic_DNA"/>
</dbReference>
<dbReference type="PANTHER" id="PTHR30620:SF117">
    <property type="entry name" value="BETA-1,4-XYLOSIDASE (EUROFUNG)"/>
    <property type="match status" value="1"/>
</dbReference>
<dbReference type="Pfam" id="PF01915">
    <property type="entry name" value="Glyco_hydro_3_C"/>
    <property type="match status" value="1"/>
</dbReference>
<sequence length="861" mass="92929">MSGWLLNSAFPPTVRTILGRRIYGPLSTWSHGRAAARWPTHCCQRKYYKNCEQRRGRQLAMLRLLFASLWALPALALQDGLHFSLESRATNKDGSLPVYKNPKASIEARVADLLPRMTVKEKVSQIIQGDIKSYIANPFDPLDNTLQFNQTGLAEMYAQTGGSVWAGYQMPWEKLAFAVNVAQKYMIENTTLGIPALFQSEGLHGFTDNGTTFPSPIGLSASFNTDLVKQVAQIIGSEAEGLGINHIFAPVLDLSRELRWGRVEENFGEDPFLTGEVGNAYVTGLQSGKRRNASSTAIARVAATCKHFAAFGSPQGGLNIAQVSGGERELRTTFLKPFNRACLNALSFMTAYSSYDGIPAVANKHLLTDILRNEWGYKYWVTCDAGSIDMLYNLHFTCDSRECAAKTALENGLQGEMGGGTYTYLTLPDQVAAGKVDEKLLDQTVAAMLRTKFSLGLFENPYPYADYTSSLRTAASRNVLHSIESEAIVLLENRKNTLPLKSGLKSIALIGPHANRVTLGDYVFLNATLNGITPVAGVNQFISSPAAGGFSNVKVNYAEGCKLWSNDQSGFSAAVHAAQGSDVAVVMVGTWSLDQTNLWTPGTNATTGEHVDLSDLALVGAQLALVKAVKATGKPTVVVFVSGKPIAEPWIQANADAVIQQFYPGELGGLALAEVLFGAVNPSGKLPVSFPRSVGTTPVFYNYLKGSRPIDPGQVMDDGRLQFGHQYVLDSPVPLWSFGHGLSYTTFAYTDLKLSPAKISGSQPFNVVVTVHNTGSVAGKEVVQVYATDLVSSTVTANQQLVGFQKVDIPAGGSTTVTIPVDSSQLAVWTLQNKWVVEPGVFSIKIGTSDQVFAQSNLTVT</sequence>
<dbReference type="InterPro" id="IPR002772">
    <property type="entry name" value="Glyco_hydro_3_C"/>
</dbReference>
<dbReference type="InterPro" id="IPR013783">
    <property type="entry name" value="Ig-like_fold"/>
</dbReference>
<dbReference type="Pfam" id="PF00933">
    <property type="entry name" value="Glyco_hydro_3"/>
    <property type="match status" value="1"/>
</dbReference>
<evidence type="ECO:0000256" key="1">
    <source>
        <dbReference type="ARBA" id="ARBA00005336"/>
    </source>
</evidence>